<keyword evidence="2" id="KW-1185">Reference proteome</keyword>
<sequence length="266" mass="29455">FLFINRSSQSLDRADLHGSLLLFYKVEEEGSMSIGTIGFSAISFTHRTLCVAPSAHAGNHRHASDGARHMPAGDSTTVTIICETISGNEKRRRSILSVESSKAYGSPSEVLLKFEELRSLDHHFGYENNEVENRRSCQAQSTSAMSFHQAGADSFFALVNLLDRCHFSRQNAMFKSALFLPGDTYRASLPSRWLLNFSEPDQGVPGKPRTLLVLLSESTSRDGQSASIGLAEIQDRDVTMVTAPFRKSRKLLPPTMYLRPVSRTAI</sequence>
<gene>
    <name evidence="1" type="ORF">ALC56_00926</name>
</gene>
<accession>A0A195FVJ5</accession>
<proteinExistence type="predicted"/>
<feature type="non-terminal residue" evidence="1">
    <location>
        <position position="1"/>
    </location>
</feature>
<dbReference type="EMBL" id="KQ981215">
    <property type="protein sequence ID" value="KYN44483.1"/>
    <property type="molecule type" value="Genomic_DNA"/>
</dbReference>
<evidence type="ECO:0000313" key="1">
    <source>
        <dbReference type="EMBL" id="KYN44483.1"/>
    </source>
</evidence>
<dbReference type="Proteomes" id="UP000078541">
    <property type="component" value="Unassembled WGS sequence"/>
</dbReference>
<evidence type="ECO:0000313" key="2">
    <source>
        <dbReference type="Proteomes" id="UP000078541"/>
    </source>
</evidence>
<protein>
    <submittedName>
        <fullName evidence="1">Uncharacterized protein</fullName>
    </submittedName>
</protein>
<dbReference type="AlphaFoldDB" id="A0A195FVJ5"/>
<name>A0A195FVJ5_9HYME</name>
<reference evidence="1 2" key="1">
    <citation type="submission" date="2016-03" db="EMBL/GenBank/DDBJ databases">
        <title>Trachymyrmex septentrionalis WGS genome.</title>
        <authorList>
            <person name="Nygaard S."/>
            <person name="Hu H."/>
            <person name="Boomsma J."/>
            <person name="Zhang G."/>
        </authorList>
    </citation>
    <scope>NUCLEOTIDE SEQUENCE [LARGE SCALE GENOMIC DNA]</scope>
    <source>
        <strain evidence="1">Tsep2-gDNA-1</strain>
        <tissue evidence="1">Whole body</tissue>
    </source>
</reference>
<organism evidence="1 2">
    <name type="scientific">Trachymyrmex septentrionalis</name>
    <dbReference type="NCBI Taxonomy" id="34720"/>
    <lineage>
        <taxon>Eukaryota</taxon>
        <taxon>Metazoa</taxon>
        <taxon>Ecdysozoa</taxon>
        <taxon>Arthropoda</taxon>
        <taxon>Hexapoda</taxon>
        <taxon>Insecta</taxon>
        <taxon>Pterygota</taxon>
        <taxon>Neoptera</taxon>
        <taxon>Endopterygota</taxon>
        <taxon>Hymenoptera</taxon>
        <taxon>Apocrita</taxon>
        <taxon>Aculeata</taxon>
        <taxon>Formicoidea</taxon>
        <taxon>Formicidae</taxon>
        <taxon>Myrmicinae</taxon>
        <taxon>Trachymyrmex</taxon>
    </lineage>
</organism>